<dbReference type="Proteomes" id="UP000467240">
    <property type="component" value="Unassembled WGS sequence"/>
</dbReference>
<evidence type="ECO:0000313" key="4">
    <source>
        <dbReference type="Proteomes" id="UP000467240"/>
    </source>
</evidence>
<keyword evidence="1" id="KW-0472">Membrane</keyword>
<accession>A0A7J5BTL7</accession>
<feature type="transmembrane region" description="Helical" evidence="1">
    <location>
        <begin position="210"/>
        <end position="240"/>
    </location>
</feature>
<feature type="transmembrane region" description="Helical" evidence="1">
    <location>
        <begin position="126"/>
        <end position="144"/>
    </location>
</feature>
<feature type="domain" description="DUF1206" evidence="2">
    <location>
        <begin position="217"/>
        <end position="285"/>
    </location>
</feature>
<dbReference type="AlphaFoldDB" id="A0A7J5BTL7"/>
<sequence length="292" mass="29708">MASGPRNGYAAVNAAADRLLDGVGDAAKKLVDRPAFRAVARAGFVVAGLVNVLIGVLAMQLALGGGATRPDQAGAVELVELVPGGTVLLVVCLLAIAMLMLWLLLDGLAERSRRGGSEGARAFGKRVGVLLVYGAVALTIQRALSGSSSDTEQTADSASTSIIGTWWGASLIVIVGLVIAGVGVYAIAVGVRRTFTKTLDLAGSGPARHLVVGAGVVGHVARGLAFIVMGALCVIAVVTRDPETVGGLGGTLQTIAEQPFGPWLLTAVGVGLCAYGLFLALRARFEDLDRTV</sequence>
<gene>
    <name evidence="3" type="ORF">F8O01_09215</name>
</gene>
<feature type="transmembrane region" description="Helical" evidence="1">
    <location>
        <begin position="38"/>
        <end position="61"/>
    </location>
</feature>
<reference evidence="3 4" key="1">
    <citation type="submission" date="2019-09" db="EMBL/GenBank/DDBJ databases">
        <title>Phylogeny of genus Pseudoclavibacter and closely related genus.</title>
        <authorList>
            <person name="Li Y."/>
        </authorList>
    </citation>
    <scope>NUCLEOTIDE SEQUENCE [LARGE SCALE GENOMIC DNA]</scope>
    <source>
        <strain evidence="3 4">DSM 23821</strain>
    </source>
</reference>
<dbReference type="Pfam" id="PF06724">
    <property type="entry name" value="DUF1206"/>
    <property type="match status" value="3"/>
</dbReference>
<organism evidence="3 4">
    <name type="scientific">Pseudoclavibacter chungangensis</name>
    <dbReference type="NCBI Taxonomy" id="587635"/>
    <lineage>
        <taxon>Bacteria</taxon>
        <taxon>Bacillati</taxon>
        <taxon>Actinomycetota</taxon>
        <taxon>Actinomycetes</taxon>
        <taxon>Micrococcales</taxon>
        <taxon>Microbacteriaceae</taxon>
        <taxon>Pseudoclavibacter</taxon>
    </lineage>
</organism>
<feature type="transmembrane region" description="Helical" evidence="1">
    <location>
        <begin position="164"/>
        <end position="189"/>
    </location>
</feature>
<keyword evidence="4" id="KW-1185">Reference proteome</keyword>
<evidence type="ECO:0000259" key="2">
    <source>
        <dbReference type="Pfam" id="PF06724"/>
    </source>
</evidence>
<name>A0A7J5BTL7_9MICO</name>
<feature type="transmembrane region" description="Helical" evidence="1">
    <location>
        <begin position="260"/>
        <end position="281"/>
    </location>
</feature>
<evidence type="ECO:0000313" key="3">
    <source>
        <dbReference type="EMBL" id="KAB1656826.1"/>
    </source>
</evidence>
<feature type="domain" description="DUF1206" evidence="2">
    <location>
        <begin position="131"/>
        <end position="193"/>
    </location>
</feature>
<keyword evidence="1" id="KW-1133">Transmembrane helix</keyword>
<dbReference type="RefSeq" id="WP_158040578.1">
    <property type="nucleotide sequence ID" value="NZ_JACCFV010000001.1"/>
</dbReference>
<dbReference type="OrthoDB" id="4989054at2"/>
<protein>
    <submittedName>
        <fullName evidence="3">DUF1206 domain-containing protein</fullName>
    </submittedName>
</protein>
<proteinExistence type="predicted"/>
<keyword evidence="1" id="KW-0812">Transmembrane</keyword>
<dbReference type="InterPro" id="IPR009597">
    <property type="entry name" value="DUF1206"/>
</dbReference>
<feature type="domain" description="DUF1206" evidence="2">
    <location>
        <begin position="42"/>
        <end position="108"/>
    </location>
</feature>
<feature type="transmembrane region" description="Helical" evidence="1">
    <location>
        <begin position="81"/>
        <end position="105"/>
    </location>
</feature>
<comment type="caution">
    <text evidence="3">The sequence shown here is derived from an EMBL/GenBank/DDBJ whole genome shotgun (WGS) entry which is preliminary data.</text>
</comment>
<evidence type="ECO:0000256" key="1">
    <source>
        <dbReference type="SAM" id="Phobius"/>
    </source>
</evidence>
<dbReference type="EMBL" id="WBJZ01000010">
    <property type="protein sequence ID" value="KAB1656826.1"/>
    <property type="molecule type" value="Genomic_DNA"/>
</dbReference>